<dbReference type="GeneID" id="36562721"/>
<dbReference type="PANTHER" id="PTHR24171">
    <property type="entry name" value="ANKYRIN REPEAT DOMAIN-CONTAINING PROTEIN 39-RELATED"/>
    <property type="match status" value="1"/>
</dbReference>
<dbReference type="PROSITE" id="PS50088">
    <property type="entry name" value="ANK_REPEAT"/>
    <property type="match status" value="2"/>
</dbReference>
<accession>A0A2I2FZV8</accession>
<comment type="caution">
    <text evidence="5">The sequence shown here is derived from an EMBL/GenBank/DDBJ whole genome shotgun (WGS) entry which is preliminary data.</text>
</comment>
<dbReference type="RefSeq" id="XP_024701474.1">
    <property type="nucleotide sequence ID" value="XM_024855015.1"/>
</dbReference>
<dbReference type="EMBL" id="MSFO01000007">
    <property type="protein sequence ID" value="PLB46172.1"/>
    <property type="molecule type" value="Genomic_DNA"/>
</dbReference>
<keyword evidence="1" id="KW-0677">Repeat</keyword>
<organism evidence="5 6">
    <name type="scientific">Aspergillus steynii IBT 23096</name>
    <dbReference type="NCBI Taxonomy" id="1392250"/>
    <lineage>
        <taxon>Eukaryota</taxon>
        <taxon>Fungi</taxon>
        <taxon>Dikarya</taxon>
        <taxon>Ascomycota</taxon>
        <taxon>Pezizomycotina</taxon>
        <taxon>Eurotiomycetes</taxon>
        <taxon>Eurotiomycetidae</taxon>
        <taxon>Eurotiales</taxon>
        <taxon>Aspergillaceae</taxon>
        <taxon>Aspergillus</taxon>
        <taxon>Aspergillus subgen. Circumdati</taxon>
    </lineage>
</organism>
<feature type="repeat" description="ANK" evidence="3">
    <location>
        <begin position="51"/>
        <end position="80"/>
    </location>
</feature>
<protein>
    <recommendedName>
        <fullName evidence="4">USP domain-containing protein</fullName>
    </recommendedName>
</protein>
<feature type="domain" description="USP" evidence="4">
    <location>
        <begin position="347"/>
        <end position="637"/>
    </location>
</feature>
<dbReference type="SUPFAM" id="SSF54001">
    <property type="entry name" value="Cysteine proteinases"/>
    <property type="match status" value="1"/>
</dbReference>
<evidence type="ECO:0000256" key="1">
    <source>
        <dbReference type="ARBA" id="ARBA00022737"/>
    </source>
</evidence>
<dbReference type="STRING" id="1392250.A0A2I2FZV8"/>
<feature type="repeat" description="ANK" evidence="3">
    <location>
        <begin position="81"/>
        <end position="113"/>
    </location>
</feature>
<reference evidence="5 6" key="1">
    <citation type="submission" date="2016-12" db="EMBL/GenBank/DDBJ databases">
        <title>The genomes of Aspergillus section Nigri reveals drivers in fungal speciation.</title>
        <authorList>
            <consortium name="DOE Joint Genome Institute"/>
            <person name="Vesth T.C."/>
            <person name="Nybo J."/>
            <person name="Theobald S."/>
            <person name="Brandl J."/>
            <person name="Frisvad J.C."/>
            <person name="Nielsen K.F."/>
            <person name="Lyhne E.K."/>
            <person name="Kogle M.E."/>
            <person name="Kuo A."/>
            <person name="Riley R."/>
            <person name="Clum A."/>
            <person name="Nolan M."/>
            <person name="Lipzen A."/>
            <person name="Salamov A."/>
            <person name="Henrissat B."/>
            <person name="Wiebenga A."/>
            <person name="De Vries R.P."/>
            <person name="Grigoriev I.V."/>
            <person name="Mortensen U.H."/>
            <person name="Andersen M.R."/>
            <person name="Baker S.E."/>
        </authorList>
    </citation>
    <scope>NUCLEOTIDE SEQUENCE [LARGE SCALE GENOMIC DNA]</scope>
    <source>
        <strain evidence="5 6">IBT 23096</strain>
    </source>
</reference>
<dbReference type="InterPro" id="IPR036770">
    <property type="entry name" value="Ankyrin_rpt-contain_sf"/>
</dbReference>
<dbReference type="PANTHER" id="PTHR24171:SF8">
    <property type="entry name" value="BRCA1-ASSOCIATED RING DOMAIN PROTEIN 1"/>
    <property type="match status" value="1"/>
</dbReference>
<dbReference type="PROSITE" id="PS50297">
    <property type="entry name" value="ANK_REP_REGION"/>
    <property type="match status" value="1"/>
</dbReference>
<name>A0A2I2FZV8_9EURO</name>
<keyword evidence="2 3" id="KW-0040">ANK repeat</keyword>
<evidence type="ECO:0000256" key="2">
    <source>
        <dbReference type="ARBA" id="ARBA00023043"/>
    </source>
</evidence>
<dbReference type="PROSITE" id="PS50235">
    <property type="entry name" value="USP_3"/>
    <property type="match status" value="1"/>
</dbReference>
<evidence type="ECO:0000259" key="4">
    <source>
        <dbReference type="PROSITE" id="PS50235"/>
    </source>
</evidence>
<gene>
    <name evidence="5" type="ORF">P170DRAFT_512735</name>
</gene>
<dbReference type="GO" id="GO:0016579">
    <property type="term" value="P:protein deubiquitination"/>
    <property type="evidence" value="ECO:0007669"/>
    <property type="project" value="InterPro"/>
</dbReference>
<dbReference type="Pfam" id="PF00443">
    <property type="entry name" value="UCH"/>
    <property type="match status" value="1"/>
</dbReference>
<dbReference type="InterPro" id="IPR001394">
    <property type="entry name" value="Peptidase_C19_UCH"/>
</dbReference>
<dbReference type="Gene3D" id="1.25.40.20">
    <property type="entry name" value="Ankyrin repeat-containing domain"/>
    <property type="match status" value="1"/>
</dbReference>
<dbReference type="GO" id="GO:0004843">
    <property type="term" value="F:cysteine-type deubiquitinase activity"/>
    <property type="evidence" value="ECO:0007669"/>
    <property type="project" value="InterPro"/>
</dbReference>
<evidence type="ECO:0000313" key="6">
    <source>
        <dbReference type="Proteomes" id="UP000234275"/>
    </source>
</evidence>
<dbReference type="VEuPathDB" id="FungiDB:P170DRAFT_512735"/>
<dbReference type="GO" id="GO:0004842">
    <property type="term" value="F:ubiquitin-protein transferase activity"/>
    <property type="evidence" value="ECO:0007669"/>
    <property type="project" value="TreeGrafter"/>
</dbReference>
<dbReference type="SUPFAM" id="SSF48403">
    <property type="entry name" value="Ankyrin repeat"/>
    <property type="match status" value="1"/>
</dbReference>
<dbReference type="OrthoDB" id="289038at2759"/>
<dbReference type="SMART" id="SM00248">
    <property type="entry name" value="ANK"/>
    <property type="match status" value="4"/>
</dbReference>
<sequence>MFPGEWTPDAPRAETAQTALHNAALSGDMHNVLRLLGEGVSPNTAGGVYGTPLQAACIRGHEEVAFMLLYEGADVNAQGGRHGDALRAACFAGHVKIVELLIDHGARVDAVERYGPLYVACEAGHLEIVSVLLERCKGVGVDVSRERGRLGGVLDVALHFGDVRLERMLRQKGVVGNETKEVVRNEAFYGGLEQESGRADDYEAMMSKSVTLDSNVGVLDESYYTWEVDYTRPRDRKASPVFHSANRQWRAILLPDPALCDNISLQLELLPTDGEKYIMRTARHCYDKDRRTWGPQLLPPPGKLIEYFYYDKQSRNVDFRKFNITVYMRVFDPPAVEEGLIFRSLPPGLNHNRKTRLLKLVLQILFHINPLRRVIQEMLTDQMKGAYFATALEEVLFLLEKDLSTAPLDPHSIEQVESLFIEMLTEQIDDSALQHTVSSLLKIHSKRYDSSLVSDTRVHCTEETWHLSLRVRGNRSLSESLQDLIQPQFSREDARVHGGMFYLGTEKGLVYEKLPPVLSIHLQRSEYEECQRRVRYNDYFEYPEEIDMIPYLSMDADRSESWVYTLFGVIVYDGNDEDGVYYGYLRTRESLFIELHDDAFRPCTVDEVLSDSYGGNWRCIDRRIKYRSACILYYCRISELGEIVVDTNDTSPSSSLEQDLAIRLGDILSSRKDSV</sequence>
<dbReference type="Gene3D" id="3.90.70.10">
    <property type="entry name" value="Cysteine proteinases"/>
    <property type="match status" value="1"/>
</dbReference>
<evidence type="ECO:0000256" key="3">
    <source>
        <dbReference type="PROSITE-ProRule" id="PRU00023"/>
    </source>
</evidence>
<dbReference type="InterPro" id="IPR038765">
    <property type="entry name" value="Papain-like_cys_pep_sf"/>
</dbReference>
<dbReference type="InterPro" id="IPR028889">
    <property type="entry name" value="USP"/>
</dbReference>
<dbReference type="AlphaFoldDB" id="A0A2I2FZV8"/>
<dbReference type="InterPro" id="IPR002110">
    <property type="entry name" value="Ankyrin_rpt"/>
</dbReference>
<evidence type="ECO:0000313" key="5">
    <source>
        <dbReference type="EMBL" id="PLB46172.1"/>
    </source>
</evidence>
<dbReference type="GO" id="GO:0085020">
    <property type="term" value="P:protein K6-linked ubiquitination"/>
    <property type="evidence" value="ECO:0007669"/>
    <property type="project" value="TreeGrafter"/>
</dbReference>
<dbReference type="Pfam" id="PF12796">
    <property type="entry name" value="Ank_2"/>
    <property type="match status" value="2"/>
</dbReference>
<proteinExistence type="predicted"/>
<dbReference type="Proteomes" id="UP000234275">
    <property type="component" value="Unassembled WGS sequence"/>
</dbReference>
<keyword evidence="6" id="KW-1185">Reference proteome</keyword>